<dbReference type="GO" id="GO:0005524">
    <property type="term" value="F:ATP binding"/>
    <property type="evidence" value="ECO:0007669"/>
    <property type="project" value="UniProtKB-KW"/>
</dbReference>
<dbReference type="AlphaFoldDB" id="M5VS88"/>
<dbReference type="PROSITE" id="PS50011">
    <property type="entry name" value="PROTEIN_KINASE_DOM"/>
    <property type="match status" value="1"/>
</dbReference>
<keyword evidence="3" id="KW-0547">Nucleotide-binding</keyword>
<dbReference type="PANTHER" id="PTHR27002">
    <property type="entry name" value="RECEPTOR-LIKE SERINE/THREONINE-PROTEIN KINASE SD1-8"/>
    <property type="match status" value="1"/>
</dbReference>
<keyword evidence="7" id="KW-1185">Reference proteome</keyword>
<keyword evidence="2" id="KW-0808">Transferase</keyword>
<evidence type="ECO:0000256" key="5">
    <source>
        <dbReference type="ARBA" id="ARBA00022840"/>
    </source>
</evidence>
<dbReference type="eggNOG" id="ENOG502QTRQ">
    <property type="taxonomic scope" value="Eukaryota"/>
</dbReference>
<organism evidence="6 7">
    <name type="scientific">Prunus persica</name>
    <name type="common">Peach</name>
    <name type="synonym">Amygdalus persica</name>
    <dbReference type="NCBI Taxonomy" id="3760"/>
    <lineage>
        <taxon>Eukaryota</taxon>
        <taxon>Viridiplantae</taxon>
        <taxon>Streptophyta</taxon>
        <taxon>Embryophyta</taxon>
        <taxon>Tracheophyta</taxon>
        <taxon>Spermatophyta</taxon>
        <taxon>Magnoliopsida</taxon>
        <taxon>eudicotyledons</taxon>
        <taxon>Gunneridae</taxon>
        <taxon>Pentapetalae</taxon>
        <taxon>rosids</taxon>
        <taxon>fabids</taxon>
        <taxon>Rosales</taxon>
        <taxon>Rosaceae</taxon>
        <taxon>Amygdaloideae</taxon>
        <taxon>Amygdaleae</taxon>
        <taxon>Prunus</taxon>
    </lineage>
</organism>
<dbReference type="Gramene" id="ONH98120">
    <property type="protein sequence ID" value="ONH98120"/>
    <property type="gene ID" value="PRUPE_7G230600"/>
</dbReference>
<dbReference type="Pfam" id="PF07714">
    <property type="entry name" value="PK_Tyr_Ser-Thr"/>
    <property type="match status" value="1"/>
</dbReference>
<dbReference type="PANTHER" id="PTHR27002:SF827">
    <property type="entry name" value="RECEPTOR-LIKE SERINE_THREONINE-PROTEIN KINASE"/>
    <property type="match status" value="1"/>
</dbReference>
<dbReference type="Proteomes" id="UP000006882">
    <property type="component" value="Chromosome G7"/>
</dbReference>
<protein>
    <submittedName>
        <fullName evidence="6">Uncharacterized protein</fullName>
    </submittedName>
</protein>
<dbReference type="EMBL" id="CM007657">
    <property type="protein sequence ID" value="ONH98120.1"/>
    <property type="molecule type" value="Genomic_DNA"/>
</dbReference>
<accession>M5VS88</accession>
<dbReference type="Gene3D" id="1.10.510.10">
    <property type="entry name" value="Transferase(Phosphotransferase) domain 1"/>
    <property type="match status" value="1"/>
</dbReference>
<dbReference type="InterPro" id="IPR001245">
    <property type="entry name" value="Ser-Thr/Tyr_kinase_cat_dom"/>
</dbReference>
<evidence type="ECO:0000256" key="4">
    <source>
        <dbReference type="ARBA" id="ARBA00022777"/>
    </source>
</evidence>
<keyword evidence="5" id="KW-0067">ATP-binding</keyword>
<dbReference type="HOGENOM" id="CLU_000288_21_3_1"/>
<evidence type="ECO:0000256" key="1">
    <source>
        <dbReference type="ARBA" id="ARBA00022527"/>
    </source>
</evidence>
<dbReference type="SUPFAM" id="SSF56112">
    <property type="entry name" value="Protein kinase-like (PK-like)"/>
    <property type="match status" value="1"/>
</dbReference>
<keyword evidence="4" id="KW-0418">Kinase</keyword>
<gene>
    <name evidence="6" type="ORF">PRUPE_7G230600</name>
</gene>
<name>M5VS88_PRUPE</name>
<dbReference type="GO" id="GO:0004674">
    <property type="term" value="F:protein serine/threonine kinase activity"/>
    <property type="evidence" value="ECO:0007669"/>
    <property type="project" value="UniProtKB-KW"/>
</dbReference>
<evidence type="ECO:0000313" key="6">
    <source>
        <dbReference type="EMBL" id="ONH98120.1"/>
    </source>
</evidence>
<evidence type="ECO:0000256" key="2">
    <source>
        <dbReference type="ARBA" id="ARBA00022679"/>
    </source>
</evidence>
<reference evidence="6 7" key="1">
    <citation type="journal article" date="2013" name="Nat. Genet.">
        <title>The high-quality draft genome of peach (Prunus persica) identifies unique patterns of genetic diversity, domestication and genome evolution.</title>
        <authorList>
            <consortium name="International Peach Genome Initiative"/>
            <person name="Verde I."/>
            <person name="Abbott A.G."/>
            <person name="Scalabrin S."/>
            <person name="Jung S."/>
            <person name="Shu S."/>
            <person name="Marroni F."/>
            <person name="Zhebentyayeva T."/>
            <person name="Dettori M.T."/>
            <person name="Grimwood J."/>
            <person name="Cattonaro F."/>
            <person name="Zuccolo A."/>
            <person name="Rossini L."/>
            <person name="Jenkins J."/>
            <person name="Vendramin E."/>
            <person name="Meisel L.A."/>
            <person name="Decroocq V."/>
            <person name="Sosinski B."/>
            <person name="Prochnik S."/>
            <person name="Mitros T."/>
            <person name="Policriti A."/>
            <person name="Cipriani G."/>
            <person name="Dondini L."/>
            <person name="Ficklin S."/>
            <person name="Goodstein D.M."/>
            <person name="Xuan P."/>
            <person name="Del Fabbro C."/>
            <person name="Aramini V."/>
            <person name="Copetti D."/>
            <person name="Gonzalez S."/>
            <person name="Horner D.S."/>
            <person name="Falchi R."/>
            <person name="Lucas S."/>
            <person name="Mica E."/>
            <person name="Maldonado J."/>
            <person name="Lazzari B."/>
            <person name="Bielenberg D."/>
            <person name="Pirona R."/>
            <person name="Miculan M."/>
            <person name="Barakat A."/>
            <person name="Testolin R."/>
            <person name="Stella A."/>
            <person name="Tartarini S."/>
            <person name="Tonutti P."/>
            <person name="Arus P."/>
            <person name="Orellana A."/>
            <person name="Wells C."/>
            <person name="Main D."/>
            <person name="Vizzotto G."/>
            <person name="Silva H."/>
            <person name="Salamini F."/>
            <person name="Schmutz J."/>
            <person name="Morgante M."/>
            <person name="Rokhsar D.S."/>
        </authorList>
    </citation>
    <scope>NUCLEOTIDE SEQUENCE [LARGE SCALE GENOMIC DNA]</scope>
    <source>
        <strain evidence="7">cv. Nemared</strain>
    </source>
</reference>
<evidence type="ECO:0000256" key="3">
    <source>
        <dbReference type="ARBA" id="ARBA00022741"/>
    </source>
</evidence>
<dbReference type="OMA" id="KNTAWEL"/>
<dbReference type="InterPro" id="IPR000719">
    <property type="entry name" value="Prot_kinase_dom"/>
</dbReference>
<evidence type="ECO:0000313" key="7">
    <source>
        <dbReference type="Proteomes" id="UP000006882"/>
    </source>
</evidence>
<keyword evidence="1" id="KW-0723">Serine/threonine-protein kinase</keyword>
<proteinExistence type="predicted"/>
<sequence>MNPKISDFGMARIFGQNKSIANTRRVRYMSPEYAMKDIFSKKSDVYSFGVFLLEFLSGKKNTAWELWKQGDSVELRDNSMASCPKEEHAADRPTISEVISMLTSDIMFLPDPKQPAYYFSRNEVWPSPPYGRLDMGSVNCVSMTVVEAR</sequence>
<dbReference type="InterPro" id="IPR011009">
    <property type="entry name" value="Kinase-like_dom_sf"/>
</dbReference>